<comment type="caution">
    <text evidence="5">The sequence shown here is derived from an EMBL/GenBank/DDBJ whole genome shotgun (WGS) entry which is preliminary data.</text>
</comment>
<dbReference type="InterPro" id="IPR025751">
    <property type="entry name" value="RsbRD_N_dom"/>
</dbReference>
<sequence length="500" mass="56104">MLVSPRVRSRRGPAGPSRTRICRGSIFAAALRQRHWQVHGCFCAAAQRQGGLPGGAPCYTRVSPAAKTGRIWRRRQMSKAARPRDGAAVPAVSRRMAPEVRALSQRAETIVQRVFATVREDVPEYAAIRDPAVVQEVETMIRINVDIWFRALLGGRSPDAEMLKPVADFARRRFHQGIALTGLLHSFRVGSTVLWQAFLDGVQHRHELRDEVLLKLSPYMMYHTDLLGQTISHAYVDEQRRGERWQSRLQHELCSIVFDRPDDAEGFRERALALGADPLGRRIALAFAKTSPGGSRSAAEDELESLMRALTVRDEPRPIGTLWREHAVIWMAVPGGENAIRHERRLSTQLGQLPALRGHPQPVGIGLAGTGARGWHLSAEQALRGLDIGRRLATRGRQFRYSDYVLDDTALQSRNVAGYLEGLLELIAPEPHLLETLDSYFLQRQQRKAVAATLQIHPNTLSYRLKRIETLLKADLDDLSWQSRLSAALLMRRMGRADSV</sequence>
<dbReference type="InterPro" id="IPR051448">
    <property type="entry name" value="CdaR-like_regulators"/>
</dbReference>
<dbReference type="Gene3D" id="1.10.10.2840">
    <property type="entry name" value="PucR C-terminal helix-turn-helix domain"/>
    <property type="match status" value="1"/>
</dbReference>
<reference evidence="5 6" key="1">
    <citation type="submission" date="2018-02" db="EMBL/GenBank/DDBJ databases">
        <title>Genome sequencing of Solimonas sp. HR-BB.</title>
        <authorList>
            <person name="Lee Y."/>
            <person name="Jeon C.O."/>
        </authorList>
    </citation>
    <scope>NUCLEOTIDE SEQUENCE [LARGE SCALE GENOMIC DNA]</scope>
    <source>
        <strain evidence="5 6">HR-BB</strain>
    </source>
</reference>
<evidence type="ECO:0000259" key="2">
    <source>
        <dbReference type="Pfam" id="PF13556"/>
    </source>
</evidence>
<feature type="domain" description="RsbT co-antagonist protein RsbRD N-terminal" evidence="3">
    <location>
        <begin position="109"/>
        <end position="248"/>
    </location>
</feature>
<keyword evidence="6" id="KW-1185">Reference proteome</keyword>
<dbReference type="Pfam" id="PF13556">
    <property type="entry name" value="HTH_30"/>
    <property type="match status" value="1"/>
</dbReference>
<evidence type="ECO:0000313" key="6">
    <source>
        <dbReference type="Proteomes" id="UP000238220"/>
    </source>
</evidence>
<protein>
    <recommendedName>
        <fullName evidence="7">PucR family transcriptional regulator</fullName>
    </recommendedName>
</protein>
<accession>A0A2S5TCS4</accession>
<evidence type="ECO:0000259" key="3">
    <source>
        <dbReference type="Pfam" id="PF14361"/>
    </source>
</evidence>
<evidence type="ECO:0000259" key="4">
    <source>
        <dbReference type="Pfam" id="PF17853"/>
    </source>
</evidence>
<feature type="domain" description="CdaR GGDEF-like" evidence="4">
    <location>
        <begin position="263"/>
        <end position="388"/>
    </location>
</feature>
<comment type="similarity">
    <text evidence="1">Belongs to the CdaR family.</text>
</comment>
<evidence type="ECO:0000256" key="1">
    <source>
        <dbReference type="ARBA" id="ARBA00006754"/>
    </source>
</evidence>
<dbReference type="InterPro" id="IPR042070">
    <property type="entry name" value="PucR_C-HTH_sf"/>
</dbReference>
<dbReference type="InterPro" id="IPR041522">
    <property type="entry name" value="CdaR_GGDEF"/>
</dbReference>
<name>A0A2S5TCS4_9GAMM</name>
<evidence type="ECO:0008006" key="7">
    <source>
        <dbReference type="Google" id="ProtNLM"/>
    </source>
</evidence>
<organism evidence="5 6">
    <name type="scientific">Solimonas fluminis</name>
    <dbReference type="NCBI Taxonomy" id="2086571"/>
    <lineage>
        <taxon>Bacteria</taxon>
        <taxon>Pseudomonadati</taxon>
        <taxon>Pseudomonadota</taxon>
        <taxon>Gammaproteobacteria</taxon>
        <taxon>Nevskiales</taxon>
        <taxon>Nevskiaceae</taxon>
        <taxon>Solimonas</taxon>
    </lineage>
</organism>
<dbReference type="OrthoDB" id="9792148at2"/>
<dbReference type="Pfam" id="PF17853">
    <property type="entry name" value="GGDEF_2"/>
    <property type="match status" value="1"/>
</dbReference>
<dbReference type="PANTHER" id="PTHR33744:SF7">
    <property type="entry name" value="PUCR FAMILY TRANSCRIPTIONAL REGULATOR"/>
    <property type="match status" value="1"/>
</dbReference>
<dbReference type="InterPro" id="IPR025736">
    <property type="entry name" value="PucR_C-HTH_dom"/>
</dbReference>
<feature type="domain" description="PucR C-terminal helix-turn-helix" evidence="2">
    <location>
        <begin position="433"/>
        <end position="490"/>
    </location>
</feature>
<dbReference type="PANTHER" id="PTHR33744">
    <property type="entry name" value="CARBOHYDRATE DIACID REGULATOR"/>
    <property type="match status" value="1"/>
</dbReference>
<gene>
    <name evidence="5" type="ORF">C3942_16630</name>
</gene>
<dbReference type="AlphaFoldDB" id="A0A2S5TCS4"/>
<proteinExistence type="inferred from homology"/>
<dbReference type="Proteomes" id="UP000238220">
    <property type="component" value="Unassembled WGS sequence"/>
</dbReference>
<evidence type="ECO:0000313" key="5">
    <source>
        <dbReference type="EMBL" id="PPE72810.1"/>
    </source>
</evidence>
<dbReference type="Pfam" id="PF14361">
    <property type="entry name" value="RsbRD_N"/>
    <property type="match status" value="1"/>
</dbReference>
<dbReference type="EMBL" id="PSNW01000010">
    <property type="protein sequence ID" value="PPE72810.1"/>
    <property type="molecule type" value="Genomic_DNA"/>
</dbReference>